<evidence type="ECO:0000256" key="6">
    <source>
        <dbReference type="SAM" id="Phobius"/>
    </source>
</evidence>
<sequence>MDRQAQPLTFFRRVRALALCAVEQWFADRASSKGAALAYYTLFSLAPVLIMVLAIAGAVFGDDAARGAIFAELNGLVGPAGAEAIQLLLANARNPKAGAIATVSAAVLLFVGATTVFSELKDSLDDIWRVPRTHQSGIMAFVRTRLLSFSLILVLAFLLLVSLTVNAALGALQKYLGGFWDGSGGILVPVSSLLSFAVIAALFAAIFKLLPQTRLPWRDVAIGAIGTAALFTVGKNLIGLYLGNSNIATSYGAASSVVVLMLWVYYSAQIFFLGAEFTRQYALWFGSLRDTPRNPPP</sequence>
<reference evidence="7 8" key="1">
    <citation type="submission" date="2014-12" db="EMBL/GenBank/DDBJ databases">
        <title>Denitrispirillum autotrophicum gen. nov., sp. nov., Denitrifying, Facultatively Autotrophic Bacteria Isolated from Rice Paddy Soil.</title>
        <authorList>
            <person name="Ishii S."/>
            <person name="Ashida N."/>
            <person name="Ohno H."/>
            <person name="Otsuka S."/>
            <person name="Yokota A."/>
            <person name="Senoo K."/>
        </authorList>
    </citation>
    <scope>NUCLEOTIDE SEQUENCE [LARGE SCALE GENOMIC DNA]</scope>
    <source>
        <strain evidence="7 8">TSA66</strain>
    </source>
</reference>
<keyword evidence="5 6" id="KW-0472">Membrane</keyword>
<comment type="caution">
    <text evidence="7">The sequence shown here is derived from an EMBL/GenBank/DDBJ whole genome shotgun (WGS) entry which is preliminary data.</text>
</comment>
<evidence type="ECO:0000256" key="4">
    <source>
        <dbReference type="ARBA" id="ARBA00022989"/>
    </source>
</evidence>
<feature type="transmembrane region" description="Helical" evidence="6">
    <location>
        <begin position="146"/>
        <end position="172"/>
    </location>
</feature>
<dbReference type="PANTHER" id="PTHR30213">
    <property type="entry name" value="INNER MEMBRANE PROTEIN YHJD"/>
    <property type="match status" value="1"/>
</dbReference>
<evidence type="ECO:0000256" key="5">
    <source>
        <dbReference type="ARBA" id="ARBA00023136"/>
    </source>
</evidence>
<evidence type="ECO:0000256" key="3">
    <source>
        <dbReference type="ARBA" id="ARBA00022692"/>
    </source>
</evidence>
<dbReference type="EMBL" id="JWJG01000028">
    <property type="protein sequence ID" value="KIF80517.1"/>
    <property type="molecule type" value="Genomic_DNA"/>
</dbReference>
<evidence type="ECO:0000256" key="1">
    <source>
        <dbReference type="ARBA" id="ARBA00004651"/>
    </source>
</evidence>
<dbReference type="AlphaFoldDB" id="A0A0C1YJ60"/>
<dbReference type="InterPro" id="IPR017039">
    <property type="entry name" value="Virul_fac_BrkB"/>
</dbReference>
<feature type="transmembrane region" description="Helical" evidence="6">
    <location>
        <begin position="97"/>
        <end position="117"/>
    </location>
</feature>
<organism evidence="7 8">
    <name type="scientific">Noviherbaspirillum autotrophicum</name>
    <dbReference type="NCBI Taxonomy" id="709839"/>
    <lineage>
        <taxon>Bacteria</taxon>
        <taxon>Pseudomonadati</taxon>
        <taxon>Pseudomonadota</taxon>
        <taxon>Betaproteobacteria</taxon>
        <taxon>Burkholderiales</taxon>
        <taxon>Oxalobacteraceae</taxon>
        <taxon>Noviherbaspirillum</taxon>
    </lineage>
</organism>
<protein>
    <submittedName>
        <fullName evidence="7">Membrane protein</fullName>
    </submittedName>
</protein>
<gene>
    <name evidence="7" type="ORF">TSA66_06335</name>
</gene>
<evidence type="ECO:0000256" key="2">
    <source>
        <dbReference type="ARBA" id="ARBA00022475"/>
    </source>
</evidence>
<feature type="transmembrane region" description="Helical" evidence="6">
    <location>
        <begin position="248"/>
        <end position="266"/>
    </location>
</feature>
<dbReference type="OrthoDB" id="9797028at2"/>
<dbReference type="PIRSF" id="PIRSF035875">
    <property type="entry name" value="RNase_BN"/>
    <property type="match status" value="1"/>
</dbReference>
<evidence type="ECO:0000313" key="8">
    <source>
        <dbReference type="Proteomes" id="UP000031572"/>
    </source>
</evidence>
<dbReference type="STRING" id="709839.TSA66_06335"/>
<feature type="transmembrane region" description="Helical" evidence="6">
    <location>
        <begin position="219"/>
        <end position="242"/>
    </location>
</feature>
<dbReference type="RefSeq" id="WP_040039421.1">
    <property type="nucleotide sequence ID" value="NZ_JWJG01000028.1"/>
</dbReference>
<feature type="transmembrane region" description="Helical" evidence="6">
    <location>
        <begin position="184"/>
        <end position="207"/>
    </location>
</feature>
<keyword evidence="3 6" id="KW-0812">Transmembrane</keyword>
<proteinExistence type="predicted"/>
<dbReference type="Proteomes" id="UP000031572">
    <property type="component" value="Unassembled WGS sequence"/>
</dbReference>
<comment type="subcellular location">
    <subcellularLocation>
        <location evidence="1">Cell membrane</location>
        <topology evidence="1">Multi-pass membrane protein</topology>
    </subcellularLocation>
</comment>
<dbReference type="GO" id="GO:0005886">
    <property type="term" value="C:plasma membrane"/>
    <property type="evidence" value="ECO:0007669"/>
    <property type="project" value="UniProtKB-SubCell"/>
</dbReference>
<keyword evidence="4 6" id="KW-1133">Transmembrane helix</keyword>
<keyword evidence="2" id="KW-1003">Cell membrane</keyword>
<accession>A0A0C1YJ60</accession>
<keyword evidence="8" id="KW-1185">Reference proteome</keyword>
<evidence type="ECO:0000313" key="7">
    <source>
        <dbReference type="EMBL" id="KIF80517.1"/>
    </source>
</evidence>
<dbReference type="Pfam" id="PF03631">
    <property type="entry name" value="Virul_fac_BrkB"/>
    <property type="match status" value="1"/>
</dbReference>
<dbReference type="PANTHER" id="PTHR30213:SF1">
    <property type="entry name" value="INNER MEMBRANE PROTEIN YHJD"/>
    <property type="match status" value="1"/>
</dbReference>
<feature type="transmembrane region" description="Helical" evidence="6">
    <location>
        <begin position="37"/>
        <end position="60"/>
    </location>
</feature>
<dbReference type="NCBIfam" id="TIGR00765">
    <property type="entry name" value="yihY_not_rbn"/>
    <property type="match status" value="1"/>
</dbReference>
<name>A0A0C1YJ60_9BURK</name>